<evidence type="ECO:0000256" key="5">
    <source>
        <dbReference type="ARBA" id="ARBA00022737"/>
    </source>
</evidence>
<dbReference type="Pfam" id="PF25574">
    <property type="entry name" value="TPR_IMB1"/>
    <property type="match status" value="1"/>
</dbReference>
<comment type="caution">
    <text evidence="10">The sequence shown here is derived from an EMBL/GenBank/DDBJ whole genome shotgun (WGS) entry which is preliminary data.</text>
</comment>
<evidence type="ECO:0000259" key="9">
    <source>
        <dbReference type="PROSITE" id="PS50166"/>
    </source>
</evidence>
<evidence type="ECO:0000256" key="4">
    <source>
        <dbReference type="ARBA" id="ARBA00022490"/>
    </source>
</evidence>
<dbReference type="InterPro" id="IPR040122">
    <property type="entry name" value="Importin_beta"/>
</dbReference>
<dbReference type="InterPro" id="IPR034085">
    <property type="entry name" value="TOG"/>
</dbReference>
<comment type="subcellular location">
    <subcellularLocation>
        <location evidence="2">Cytoplasm</location>
    </subcellularLocation>
    <subcellularLocation>
        <location evidence="1">Nucleus</location>
    </subcellularLocation>
</comment>
<feature type="repeat" description="HEAT" evidence="8">
    <location>
        <begin position="389"/>
        <end position="427"/>
    </location>
</feature>
<feature type="domain" description="Importin N-terminal" evidence="9">
    <location>
        <begin position="27"/>
        <end position="97"/>
    </location>
</feature>
<keyword evidence="6" id="KW-0653">Protein transport</keyword>
<dbReference type="Pfam" id="PF13513">
    <property type="entry name" value="HEAT_EZ"/>
    <property type="match status" value="1"/>
</dbReference>
<dbReference type="SMART" id="SM00913">
    <property type="entry name" value="IBN_N"/>
    <property type="match status" value="1"/>
</dbReference>
<dbReference type="Pfam" id="PF03810">
    <property type="entry name" value="IBN_N"/>
    <property type="match status" value="1"/>
</dbReference>
<organism evidence="10 11">
    <name type="scientific">Serendipita indica (strain DSM 11827)</name>
    <name type="common">Root endophyte fungus</name>
    <name type="synonym">Piriformospora indica</name>
    <dbReference type="NCBI Taxonomy" id="1109443"/>
    <lineage>
        <taxon>Eukaryota</taxon>
        <taxon>Fungi</taxon>
        <taxon>Dikarya</taxon>
        <taxon>Basidiomycota</taxon>
        <taxon>Agaricomycotina</taxon>
        <taxon>Agaricomycetes</taxon>
        <taxon>Sebacinales</taxon>
        <taxon>Serendipitaceae</taxon>
        <taxon>Serendipita</taxon>
    </lineage>
</organism>
<dbReference type="PROSITE" id="PS50077">
    <property type="entry name" value="HEAT_REPEAT"/>
    <property type="match status" value="1"/>
</dbReference>
<dbReference type="SUPFAM" id="SSF48371">
    <property type="entry name" value="ARM repeat"/>
    <property type="match status" value="2"/>
</dbReference>
<dbReference type="HOGENOM" id="CLU_003794_1_1_1"/>
<dbReference type="InterPro" id="IPR011989">
    <property type="entry name" value="ARM-like"/>
</dbReference>
<dbReference type="STRING" id="1109443.G4T7V2"/>
<keyword evidence="4" id="KW-0963">Cytoplasm</keyword>
<dbReference type="Gene3D" id="1.25.10.10">
    <property type="entry name" value="Leucine-rich Repeat Variant"/>
    <property type="match status" value="1"/>
</dbReference>
<dbReference type="InterPro" id="IPR016024">
    <property type="entry name" value="ARM-type_fold"/>
</dbReference>
<keyword evidence="3" id="KW-0813">Transport</keyword>
<dbReference type="InterPro" id="IPR057672">
    <property type="entry name" value="TPR_IPO4/5"/>
</dbReference>
<evidence type="ECO:0000313" key="11">
    <source>
        <dbReference type="Proteomes" id="UP000007148"/>
    </source>
</evidence>
<dbReference type="EMBL" id="CAFZ01000013">
    <property type="protein sequence ID" value="CCA67413.1"/>
    <property type="molecule type" value="Genomic_DNA"/>
</dbReference>
<dbReference type="Pfam" id="PF25780">
    <property type="entry name" value="TPR_IPO5"/>
    <property type="match status" value="1"/>
</dbReference>
<evidence type="ECO:0000256" key="2">
    <source>
        <dbReference type="ARBA" id="ARBA00004496"/>
    </source>
</evidence>
<reference evidence="10 11" key="1">
    <citation type="journal article" date="2011" name="PLoS Pathog.">
        <title>Endophytic Life Strategies Decoded by Genome and Transcriptome Analyses of the Mutualistic Root Symbiont Piriformospora indica.</title>
        <authorList>
            <person name="Zuccaro A."/>
            <person name="Lahrmann U."/>
            <person name="Guldener U."/>
            <person name="Langen G."/>
            <person name="Pfiffi S."/>
            <person name="Biedenkopf D."/>
            <person name="Wong P."/>
            <person name="Samans B."/>
            <person name="Grimm C."/>
            <person name="Basiewicz M."/>
            <person name="Murat C."/>
            <person name="Martin F."/>
            <person name="Kogel K.H."/>
        </authorList>
    </citation>
    <scope>NUCLEOTIDE SEQUENCE [LARGE SCALE GENOMIC DNA]</scope>
    <source>
        <strain evidence="10 11">DSM 11827</strain>
    </source>
</reference>
<dbReference type="eggNOG" id="KOG2171">
    <property type="taxonomic scope" value="Eukaryota"/>
</dbReference>
<evidence type="ECO:0000256" key="3">
    <source>
        <dbReference type="ARBA" id="ARBA00022448"/>
    </source>
</evidence>
<dbReference type="GO" id="GO:0006606">
    <property type="term" value="P:protein import into nucleus"/>
    <property type="evidence" value="ECO:0007669"/>
    <property type="project" value="InterPro"/>
</dbReference>
<dbReference type="GO" id="GO:0005737">
    <property type="term" value="C:cytoplasm"/>
    <property type="evidence" value="ECO:0007669"/>
    <property type="project" value="UniProtKB-SubCell"/>
</dbReference>
<dbReference type="PANTHER" id="PTHR10527">
    <property type="entry name" value="IMPORTIN BETA"/>
    <property type="match status" value="1"/>
</dbReference>
<dbReference type="FunCoup" id="G4T7V2">
    <property type="interactions" value="562"/>
</dbReference>
<name>G4T7V2_SERID</name>
<evidence type="ECO:0000313" key="10">
    <source>
        <dbReference type="EMBL" id="CCA67413.1"/>
    </source>
</evidence>
<dbReference type="SMART" id="SM01349">
    <property type="entry name" value="TOG"/>
    <property type="match status" value="1"/>
</dbReference>
<evidence type="ECO:0000256" key="7">
    <source>
        <dbReference type="ARBA" id="ARBA00023242"/>
    </source>
</evidence>
<dbReference type="AlphaFoldDB" id="G4T7V2"/>
<dbReference type="Proteomes" id="UP000007148">
    <property type="component" value="Unassembled WGS sequence"/>
</dbReference>
<proteinExistence type="predicted"/>
<accession>G4T7V2</accession>
<keyword evidence="7" id="KW-0539">Nucleus</keyword>
<keyword evidence="5" id="KW-0677">Repeat</keyword>
<dbReference type="OrthoDB" id="7862313at2759"/>
<dbReference type="GO" id="GO:0031267">
    <property type="term" value="F:small GTPase binding"/>
    <property type="evidence" value="ECO:0007669"/>
    <property type="project" value="InterPro"/>
</dbReference>
<evidence type="ECO:0000256" key="1">
    <source>
        <dbReference type="ARBA" id="ARBA00004123"/>
    </source>
</evidence>
<evidence type="ECO:0000256" key="8">
    <source>
        <dbReference type="PROSITE-ProRule" id="PRU00103"/>
    </source>
</evidence>
<dbReference type="InterPro" id="IPR001494">
    <property type="entry name" value="Importin-beta_N"/>
</dbReference>
<dbReference type="OMA" id="ANACGCV"/>
<keyword evidence="11" id="KW-1185">Reference proteome</keyword>
<sequence length="1069" mass="117281">MNQQLTQQVYQLLQKTTVPDTATLKEATAQLQQVLVNPECIPVLFELSVAAPESTIRQLAAVELRKQVNSEENSPWLHVPPEFRKNIKTGLLERLLNESESIVRHSLARVISAVASIELPQGEWPDLLPFVQRLCEAPEAVHRESGAFILFTILEVVVEGLQDKVSDFLQIFQKLLVDPQSVEVRLVTLRALGTLAGYIDVDDKKDIKRFQEFIPPMLAVLNESLTLSSDEGARHGFDTLSTLLIMETPLLSKHVKEVVNFCVTAGSNHALDEDIRVMALNALVMTIKYKKTKIHNLQLAPHLVDALMPLLTERDTDDDDEETPARLGVRAMDALATCLPPQQVFPRLHELVLQYSQNPDPNQRKAALMALGVVMEGCSEFIRPHIDQVWPYIDKGLQDPDATVRKAACTAIGCITEWLDEECVERHAVLIPGLLALVNDPITQSAACTALDGLLEMLGDIIDNYLVQLMNTFAGLLQTAPNKVKAVVIGAIGSTAHASKEKFLPYFEPIIKQLVPFLMLEGEGEEEELRGIAMDACGTFAEAVPKEAFLPYYEDLMKNAYQSVQSKSARLRECSFLFFGVMAGMFPDKFVPYLPNIMPAFLSSLKLDELGDNSTFIEVGGQGESSDTPIQIIESKVEEIEDMDTEALLKVNSAIAIEKEIAADVIGGIFANTREHFLPYIEETAVVLQGLVSHYYEGIRKSAIQSIFTFIVTLNELSNPQPWTAGATNVVPLNDNVNKLISVTMPEILEAFDVEDDKGVAAAICQALADATTKVGPALVASSFDAVCNMCQKILSGKSLAQVDPDQDDEEGTAEDLAEMDSFLISACEDLVSALASVLGADFATKFGEFLPLIAQYYGPKRAPSDRSSAIGSFGEIITGLKGGVTPYTLQIREILMQAITDPEFEVKSNAAFALGVLVENSDFAWTKEDFEGILFRLRPLFSVGEAAPKAAFNARDNAAGAVSRLIATNIGLVPLDSVLPVLYAALPLEHDPLENRPLFRGLFVLYRSNAAYFINTMDSLLPVFARVLDPSQPDEIGDEIRGNLIQLLKEVNAQAPEKLQGTPLVAFL</sequence>
<dbReference type="PROSITE" id="PS50166">
    <property type="entry name" value="IMPORTIN_B_NT"/>
    <property type="match status" value="1"/>
</dbReference>
<protein>
    <submittedName>
        <fullName evidence="10">Related to KAP123-Importin beta-4 subunit</fullName>
    </submittedName>
</protein>
<evidence type="ECO:0000256" key="6">
    <source>
        <dbReference type="ARBA" id="ARBA00022927"/>
    </source>
</evidence>
<dbReference type="InterPro" id="IPR058584">
    <property type="entry name" value="IMB1_TNPO1-like_TPR"/>
</dbReference>
<gene>
    <name evidence="10" type="ORF">PIIN_01244</name>
</gene>
<dbReference type="InParanoid" id="G4T7V2"/>
<dbReference type="InterPro" id="IPR021133">
    <property type="entry name" value="HEAT_type_2"/>
</dbReference>